<dbReference type="SUPFAM" id="SSF55961">
    <property type="entry name" value="Bet v1-like"/>
    <property type="match status" value="1"/>
</dbReference>
<accession>A0A251TER8</accession>
<dbReference type="Gramene" id="mRNA:HanXRQr2_Chr11g0517961">
    <property type="protein sequence ID" value="CDS:HanXRQr2_Chr11g0517961.1"/>
    <property type="gene ID" value="HanXRQr2_Chr11g0517961"/>
</dbReference>
<dbReference type="InterPro" id="IPR053249">
    <property type="entry name" value="LFS"/>
</dbReference>
<keyword evidence="3" id="KW-1185">Reference proteome</keyword>
<reference evidence="2" key="2">
    <citation type="submission" date="2017-02" db="EMBL/GenBank/DDBJ databases">
        <title>Sunflower complete genome.</title>
        <authorList>
            <person name="Langlade N."/>
            <person name="Munos S."/>
        </authorList>
    </citation>
    <scope>NUCLEOTIDE SEQUENCE [LARGE SCALE GENOMIC DNA]</scope>
    <source>
        <tissue evidence="2">Leaves</tissue>
    </source>
</reference>
<dbReference type="OMA" id="QRRAWEW"/>
<dbReference type="EMBL" id="CM007900">
    <property type="protein sequence ID" value="OTG09384.1"/>
    <property type="molecule type" value="Genomic_DNA"/>
</dbReference>
<dbReference type="AlphaFoldDB" id="A0A251TER8"/>
<gene>
    <name evidence="2" type="ORF">HannXRQ_Chr11g0352331</name>
    <name evidence="1" type="ORF">HanXRQr2_Chr11g0517961</name>
</gene>
<dbReference type="InParanoid" id="A0A251TER8"/>
<dbReference type="InterPro" id="IPR023393">
    <property type="entry name" value="START-like_dom_sf"/>
</dbReference>
<dbReference type="Gene3D" id="3.30.530.20">
    <property type="match status" value="1"/>
</dbReference>
<protein>
    <submittedName>
        <fullName evidence="1">Polyketide cyclase/dehydrase, START-like domain superfamily</fullName>
    </submittedName>
    <submittedName>
        <fullName evidence="2">Putative polyketide cyclase/dehydrase and lipid transport superfamily protein</fullName>
    </submittedName>
</protein>
<dbReference type="GO" id="GO:0004864">
    <property type="term" value="F:protein phosphatase inhibitor activity"/>
    <property type="evidence" value="ECO:0007669"/>
    <property type="project" value="UniProtKB-ARBA"/>
</dbReference>
<evidence type="ECO:0000313" key="2">
    <source>
        <dbReference type="EMBL" id="OTG09384.1"/>
    </source>
</evidence>
<dbReference type="CDD" id="cd07821">
    <property type="entry name" value="PYR_PYL_RCAR_like"/>
    <property type="match status" value="1"/>
</dbReference>
<dbReference type="PANTHER" id="PTHR33789">
    <property type="entry name" value="LACHRYMATORY-FACTOR SYNTHASE"/>
    <property type="match status" value="1"/>
</dbReference>
<proteinExistence type="predicted"/>
<sequence>MVGTPLSLKITKRTNQLRSMEKWEGKVSSTLTKANANQIWPLFIDFFNFHKWFPNLSTCYGVHGTNGEVGGTRYCAGFSLPNKDGGADQVSWSKERLVAVDHENMAMSYEMVDCNVGYKSYLSTIRVVGGDGEGEGCVIEWSFSVNPIDGLTYEDLFQRYQTRLDQTTKKMEDSLVQNNG</sequence>
<reference evidence="1 3" key="1">
    <citation type="journal article" date="2017" name="Nature">
        <title>The sunflower genome provides insights into oil metabolism, flowering and Asterid evolution.</title>
        <authorList>
            <person name="Badouin H."/>
            <person name="Gouzy J."/>
            <person name="Grassa C.J."/>
            <person name="Murat F."/>
            <person name="Staton S.E."/>
            <person name="Cottret L."/>
            <person name="Lelandais-Briere C."/>
            <person name="Owens G.L."/>
            <person name="Carrere S."/>
            <person name="Mayjonade B."/>
            <person name="Legrand L."/>
            <person name="Gill N."/>
            <person name="Kane N.C."/>
            <person name="Bowers J.E."/>
            <person name="Hubner S."/>
            <person name="Bellec A."/>
            <person name="Berard A."/>
            <person name="Berges H."/>
            <person name="Blanchet N."/>
            <person name="Boniface M.C."/>
            <person name="Brunel D."/>
            <person name="Catrice O."/>
            <person name="Chaidir N."/>
            <person name="Claudel C."/>
            <person name="Donnadieu C."/>
            <person name="Faraut T."/>
            <person name="Fievet G."/>
            <person name="Helmstetter N."/>
            <person name="King M."/>
            <person name="Knapp S.J."/>
            <person name="Lai Z."/>
            <person name="Le Paslier M.C."/>
            <person name="Lippi Y."/>
            <person name="Lorenzon L."/>
            <person name="Mandel J.R."/>
            <person name="Marage G."/>
            <person name="Marchand G."/>
            <person name="Marquand E."/>
            <person name="Bret-Mestries E."/>
            <person name="Morien E."/>
            <person name="Nambeesan S."/>
            <person name="Nguyen T."/>
            <person name="Pegot-Espagnet P."/>
            <person name="Pouilly N."/>
            <person name="Raftis F."/>
            <person name="Sallet E."/>
            <person name="Schiex T."/>
            <person name="Thomas J."/>
            <person name="Vandecasteele C."/>
            <person name="Vares D."/>
            <person name="Vear F."/>
            <person name="Vautrin S."/>
            <person name="Crespi M."/>
            <person name="Mangin B."/>
            <person name="Burke J.M."/>
            <person name="Salse J."/>
            <person name="Munos S."/>
            <person name="Vincourt P."/>
            <person name="Rieseberg L.H."/>
            <person name="Langlade N.B."/>
        </authorList>
    </citation>
    <scope>NUCLEOTIDE SEQUENCE [LARGE SCALE GENOMIC DNA]</scope>
    <source>
        <strain evidence="3">cv. SF193</strain>
        <tissue evidence="1">Leaves</tissue>
    </source>
</reference>
<dbReference type="InterPro" id="IPR019587">
    <property type="entry name" value="Polyketide_cyclase/dehydratase"/>
</dbReference>
<evidence type="ECO:0000313" key="1">
    <source>
        <dbReference type="EMBL" id="KAF5784303.1"/>
    </source>
</evidence>
<dbReference type="Proteomes" id="UP000215914">
    <property type="component" value="Chromosome 11"/>
</dbReference>
<dbReference type="FunCoup" id="A0A251TER8">
    <property type="interactions" value="90"/>
</dbReference>
<dbReference type="FunFam" id="3.30.530.20:FF:000064">
    <property type="entry name" value="Lachrymatory-factor synthase"/>
    <property type="match status" value="1"/>
</dbReference>
<dbReference type="PANTHER" id="PTHR33789:SF15">
    <property type="entry name" value="LACHRYMATORY-FACTOR SYNTHASE"/>
    <property type="match status" value="1"/>
</dbReference>
<dbReference type="Pfam" id="PF10604">
    <property type="entry name" value="Polyketide_cyc2"/>
    <property type="match status" value="1"/>
</dbReference>
<dbReference type="EMBL" id="MNCJ02000326">
    <property type="protein sequence ID" value="KAF5784303.1"/>
    <property type="molecule type" value="Genomic_DNA"/>
</dbReference>
<reference evidence="1" key="3">
    <citation type="submission" date="2020-06" db="EMBL/GenBank/DDBJ databases">
        <title>Helianthus annuus Genome sequencing and assembly Release 2.</title>
        <authorList>
            <person name="Gouzy J."/>
            <person name="Langlade N."/>
            <person name="Munos S."/>
        </authorList>
    </citation>
    <scope>NUCLEOTIDE SEQUENCE</scope>
    <source>
        <tissue evidence="1">Leaves</tissue>
    </source>
</reference>
<name>A0A251TER8_HELAN</name>
<organism evidence="2 3">
    <name type="scientific">Helianthus annuus</name>
    <name type="common">Common sunflower</name>
    <dbReference type="NCBI Taxonomy" id="4232"/>
    <lineage>
        <taxon>Eukaryota</taxon>
        <taxon>Viridiplantae</taxon>
        <taxon>Streptophyta</taxon>
        <taxon>Embryophyta</taxon>
        <taxon>Tracheophyta</taxon>
        <taxon>Spermatophyta</taxon>
        <taxon>Magnoliopsida</taxon>
        <taxon>eudicotyledons</taxon>
        <taxon>Gunneridae</taxon>
        <taxon>Pentapetalae</taxon>
        <taxon>asterids</taxon>
        <taxon>campanulids</taxon>
        <taxon>Asterales</taxon>
        <taxon>Asteraceae</taxon>
        <taxon>Asteroideae</taxon>
        <taxon>Heliantheae alliance</taxon>
        <taxon>Heliantheae</taxon>
        <taxon>Helianthus</taxon>
    </lineage>
</organism>
<evidence type="ECO:0000313" key="3">
    <source>
        <dbReference type="Proteomes" id="UP000215914"/>
    </source>
</evidence>